<evidence type="ECO:0000256" key="2">
    <source>
        <dbReference type="ARBA" id="ARBA00004496"/>
    </source>
</evidence>
<comment type="similarity">
    <text evidence="4 12">Belongs to the dihydroorotate dehydrogenase family. Type 1 subfamily.</text>
</comment>
<feature type="binding site" evidence="12">
    <location>
        <begin position="232"/>
        <end position="233"/>
    </location>
    <ligand>
        <name>FMN</name>
        <dbReference type="ChEBI" id="CHEBI:58210"/>
    </ligand>
</feature>
<dbReference type="InterPro" id="IPR012135">
    <property type="entry name" value="Dihydroorotate_DH_1_2"/>
</dbReference>
<keyword evidence="5 12" id="KW-0963">Cytoplasm</keyword>
<dbReference type="Pfam" id="PF01180">
    <property type="entry name" value="DHO_dh"/>
    <property type="match status" value="1"/>
</dbReference>
<comment type="pathway">
    <text evidence="3">Pyrimidine metabolism; UMP biosynthesis via de novo pathway; orotate from (S)-dihydroorotate (NAD(+) route): step 1/1.</text>
</comment>
<feature type="binding site" evidence="12">
    <location>
        <position position="116"/>
    </location>
    <ligand>
        <name>substrate</name>
    </ligand>
</feature>
<evidence type="ECO:0000256" key="1">
    <source>
        <dbReference type="ARBA" id="ARBA00003616"/>
    </source>
</evidence>
<accession>A0AA48IAN6</accession>
<dbReference type="SUPFAM" id="SSF51395">
    <property type="entry name" value="FMN-linked oxidoreductases"/>
    <property type="match status" value="1"/>
</dbReference>
<feature type="binding site" evidence="12">
    <location>
        <begin position="33"/>
        <end position="34"/>
    </location>
    <ligand>
        <name>FMN</name>
        <dbReference type="ChEBI" id="CHEBI:58210"/>
    </ligand>
</feature>
<evidence type="ECO:0000256" key="10">
    <source>
        <dbReference type="ARBA" id="ARBA00023027"/>
    </source>
</evidence>
<evidence type="ECO:0000256" key="12">
    <source>
        <dbReference type="HAMAP-Rule" id="MF_00224"/>
    </source>
</evidence>
<dbReference type="NCBIfam" id="NF005574">
    <property type="entry name" value="PRK07259.1"/>
    <property type="match status" value="1"/>
</dbReference>
<sequence>MDNPVIPASGTFGYGYEFAEWYDINMLGSICIKSTTLNPKEGNALPRVAECKNSMLNSIGLQNPGIEKAINEELVKLKKVFKKKIIASVAGSTIEEYVKVAEFFDKEDIVAIIEINLSCPNVEQGGMSFGVDQVSVEKICKELKSKIKKPIFVKLSPNVTDIVKIAKTAQKAGADGLTLINCPLGLSINARNKTFSIKNKVAGLSGPAIKPIALQNVYRAANSVNIPIIGVGGIENANDVIEFMSVGAVAVQVGSYNLVNPMACFEIIQEMQNCISSF</sequence>
<feature type="binding site" evidence="12">
    <location>
        <position position="154"/>
    </location>
    <ligand>
        <name>FMN</name>
        <dbReference type="ChEBI" id="CHEBI:58210"/>
    </ligand>
</feature>
<dbReference type="CDD" id="cd04740">
    <property type="entry name" value="DHOD_1B_like"/>
    <property type="match status" value="1"/>
</dbReference>
<evidence type="ECO:0000259" key="13">
    <source>
        <dbReference type="Pfam" id="PF01180"/>
    </source>
</evidence>
<dbReference type="InterPro" id="IPR005720">
    <property type="entry name" value="Dihydroorotate_DH_cat"/>
</dbReference>
<name>A0AA48IAN6_9FIRM</name>
<reference evidence="14" key="1">
    <citation type="journal article" date="2023" name="ISME J.">
        <title>Emergence of putative energy parasites within Clostridia revealed by genome analysis of a novel endosymbiotic clade.</title>
        <authorList>
            <person name="Takahashi K."/>
            <person name="Kuwahara H."/>
            <person name="Horikawa Y."/>
            <person name="Izawa K."/>
            <person name="Kato D."/>
            <person name="Inagaki T."/>
            <person name="Yuki M."/>
            <person name="Ohkuma M."/>
            <person name="Hongoh Y."/>
        </authorList>
    </citation>
    <scope>NUCLEOTIDE SEQUENCE</scope>
    <source>
        <strain evidence="14">CfP3-15</strain>
    </source>
</reference>
<evidence type="ECO:0000256" key="4">
    <source>
        <dbReference type="ARBA" id="ARBA00008008"/>
    </source>
</evidence>
<dbReference type="KEGG" id="ips:CfP315_0544"/>
<evidence type="ECO:0000256" key="7">
    <source>
        <dbReference type="ARBA" id="ARBA00022643"/>
    </source>
</evidence>
<comment type="catalytic activity">
    <reaction evidence="12">
        <text>(S)-dihydroorotate + A = orotate + AH2</text>
        <dbReference type="Rhea" id="RHEA:18073"/>
        <dbReference type="ChEBI" id="CHEBI:13193"/>
        <dbReference type="ChEBI" id="CHEBI:17499"/>
        <dbReference type="ChEBI" id="CHEBI:30839"/>
        <dbReference type="ChEBI" id="CHEBI:30864"/>
    </reaction>
</comment>
<dbReference type="PROSITE" id="PS00912">
    <property type="entry name" value="DHODEHASE_2"/>
    <property type="match status" value="1"/>
</dbReference>
<feature type="binding site" evidence="12">
    <location>
        <position position="33"/>
    </location>
    <ligand>
        <name>substrate</name>
    </ligand>
</feature>
<dbReference type="PIRSF" id="PIRSF000164">
    <property type="entry name" value="DHO_oxidase"/>
    <property type="match status" value="1"/>
</dbReference>
<feature type="domain" description="Dihydroorotate dehydrogenase catalytic" evidence="13">
    <location>
        <begin position="2"/>
        <end position="273"/>
    </location>
</feature>
<feature type="binding site" evidence="12">
    <location>
        <begin position="254"/>
        <end position="255"/>
    </location>
    <ligand>
        <name>FMN</name>
        <dbReference type="ChEBI" id="CHEBI:58210"/>
    </ligand>
</feature>
<dbReference type="InterPro" id="IPR001295">
    <property type="entry name" value="Dihydroorotate_DH_CS"/>
</dbReference>
<proteinExistence type="inferred from homology"/>
<dbReference type="PANTHER" id="PTHR48109:SF1">
    <property type="entry name" value="DIHYDROOROTATE DEHYDROGENASE (FUMARATE)"/>
    <property type="match status" value="1"/>
</dbReference>
<keyword evidence="10" id="KW-0520">NAD</keyword>
<keyword evidence="9 12" id="KW-0560">Oxidoreductase</keyword>
<evidence type="ECO:0000256" key="9">
    <source>
        <dbReference type="ARBA" id="ARBA00023002"/>
    </source>
</evidence>
<keyword evidence="8 12" id="KW-0665">Pyrimidine biosynthesis</keyword>
<dbReference type="InterPro" id="IPR033888">
    <property type="entry name" value="DHOD_1B"/>
</dbReference>
<comment type="function">
    <text evidence="1">Catalyzes the conversion of dihydroorotate to orotate with NAD(+) as electron acceptor.</text>
</comment>
<dbReference type="InterPro" id="IPR024920">
    <property type="entry name" value="Dihydroorotate_DH_1"/>
</dbReference>
<feature type="binding site" evidence="12">
    <location>
        <begin position="57"/>
        <end position="61"/>
    </location>
    <ligand>
        <name>substrate</name>
    </ligand>
</feature>
<evidence type="ECO:0000256" key="3">
    <source>
        <dbReference type="ARBA" id="ARBA00004715"/>
    </source>
</evidence>
<dbReference type="EC" id="1.3.-.-" evidence="12"/>
<feature type="binding site" evidence="12">
    <location>
        <position position="206"/>
    </location>
    <ligand>
        <name>FMN</name>
        <dbReference type="ChEBI" id="CHEBI:58210"/>
    </ligand>
</feature>
<dbReference type="GO" id="GO:0006207">
    <property type="term" value="P:'de novo' pyrimidine nucleobase biosynthetic process"/>
    <property type="evidence" value="ECO:0007669"/>
    <property type="project" value="InterPro"/>
</dbReference>
<comment type="caution">
    <text evidence="12">Lacks conserved residue(s) required for the propagation of feature annotation.</text>
</comment>
<dbReference type="NCBIfam" id="TIGR01037">
    <property type="entry name" value="pyrD_sub1_fam"/>
    <property type="match status" value="1"/>
</dbReference>
<comment type="cofactor">
    <cofactor evidence="12">
        <name>FMN</name>
        <dbReference type="ChEBI" id="CHEBI:58210"/>
    </cofactor>
    <text evidence="12">Binds 1 FMN per subunit.</text>
</comment>
<dbReference type="PANTHER" id="PTHR48109">
    <property type="entry name" value="DIHYDROOROTATE DEHYDROGENASE (QUINONE), MITOCHONDRIAL-RELATED"/>
    <property type="match status" value="1"/>
</dbReference>
<dbReference type="HAMAP" id="MF_00224">
    <property type="entry name" value="DHO_dh_type1"/>
    <property type="match status" value="1"/>
</dbReference>
<keyword evidence="7 12" id="KW-0288">FMN</keyword>
<dbReference type="InterPro" id="IPR013785">
    <property type="entry name" value="Aldolase_TIM"/>
</dbReference>
<evidence type="ECO:0000256" key="5">
    <source>
        <dbReference type="ARBA" id="ARBA00022490"/>
    </source>
</evidence>
<keyword evidence="6 12" id="KW-0285">Flavoprotein</keyword>
<comment type="subcellular location">
    <subcellularLocation>
        <location evidence="2 12">Cytoplasm</location>
    </subcellularLocation>
</comment>
<dbReference type="PROSITE" id="PS00911">
    <property type="entry name" value="DHODEHASE_1"/>
    <property type="match status" value="1"/>
</dbReference>
<feature type="binding site" evidence="12">
    <location>
        <position position="9"/>
    </location>
    <ligand>
        <name>FMN</name>
        <dbReference type="ChEBI" id="CHEBI:58210"/>
    </ligand>
</feature>
<dbReference type="AlphaFoldDB" id="A0AA48IAN6"/>
<gene>
    <name evidence="12" type="primary">pyrD</name>
    <name evidence="14" type="ORF">CfP315_0544</name>
</gene>
<dbReference type="EMBL" id="AP027924">
    <property type="protein sequence ID" value="BED91985.1"/>
    <property type="molecule type" value="Genomic_DNA"/>
</dbReference>
<protein>
    <recommendedName>
        <fullName evidence="12">Dihydroorotate dehydrogenase</fullName>
        <shortName evidence="12">DHOD</shortName>
        <shortName evidence="12">DHODase</shortName>
        <shortName evidence="12">DHOdehase</shortName>
        <ecNumber evidence="12">1.3.-.-</ecNumber>
    </recommendedName>
</protein>
<organism evidence="14">
    <name type="scientific">Candidatus Improbicoccus pseudotrichonymphae</name>
    <dbReference type="NCBI Taxonomy" id="3033792"/>
    <lineage>
        <taxon>Bacteria</taxon>
        <taxon>Bacillati</taxon>
        <taxon>Bacillota</taxon>
        <taxon>Clostridia</taxon>
        <taxon>Candidatus Improbicoccus</taxon>
    </lineage>
</organism>
<dbReference type="GO" id="GO:0005737">
    <property type="term" value="C:cytoplasm"/>
    <property type="evidence" value="ECO:0007669"/>
    <property type="project" value="UniProtKB-SubCell"/>
</dbReference>
<dbReference type="Gene3D" id="3.20.20.70">
    <property type="entry name" value="Aldolase class I"/>
    <property type="match status" value="1"/>
</dbReference>
<feature type="binding site" evidence="12">
    <location>
        <position position="180"/>
    </location>
    <ligand>
        <name>FMN</name>
        <dbReference type="ChEBI" id="CHEBI:58210"/>
    </ligand>
</feature>
<feature type="binding site" evidence="12">
    <location>
        <position position="116"/>
    </location>
    <ligand>
        <name>FMN</name>
        <dbReference type="ChEBI" id="CHEBI:58210"/>
    </ligand>
</feature>
<dbReference type="InterPro" id="IPR050074">
    <property type="entry name" value="DHO_dehydrogenase"/>
</dbReference>
<feature type="active site" description="Nucleophile" evidence="12">
    <location>
        <position position="119"/>
    </location>
</feature>
<evidence type="ECO:0000256" key="6">
    <source>
        <dbReference type="ARBA" id="ARBA00022630"/>
    </source>
</evidence>
<dbReference type="FunFam" id="3.20.20.70:FF:000027">
    <property type="entry name" value="Dihydropyrimidine dehydrogenase [NADP(+)]"/>
    <property type="match status" value="1"/>
</dbReference>
<dbReference type="GO" id="GO:0044205">
    <property type="term" value="P:'de novo' UMP biosynthetic process"/>
    <property type="evidence" value="ECO:0007669"/>
    <property type="project" value="UniProtKB-UniRule"/>
</dbReference>
<evidence type="ECO:0000313" key="14">
    <source>
        <dbReference type="EMBL" id="BED91985.1"/>
    </source>
</evidence>
<evidence type="ECO:0000256" key="11">
    <source>
        <dbReference type="ARBA" id="ARBA00048996"/>
    </source>
</evidence>
<dbReference type="Proteomes" id="UP001337580">
    <property type="component" value="Chromosome"/>
</dbReference>
<dbReference type="InterPro" id="IPR049622">
    <property type="entry name" value="Dihydroorotate_DH_I"/>
</dbReference>
<comment type="catalytic activity">
    <reaction evidence="11">
        <text>(S)-dihydroorotate + NAD(+) = orotate + NADH + H(+)</text>
        <dbReference type="Rhea" id="RHEA:13513"/>
        <dbReference type="ChEBI" id="CHEBI:15378"/>
        <dbReference type="ChEBI" id="CHEBI:30839"/>
        <dbReference type="ChEBI" id="CHEBI:30864"/>
        <dbReference type="ChEBI" id="CHEBI:57540"/>
        <dbReference type="ChEBI" id="CHEBI:57945"/>
        <dbReference type="EC" id="1.3.1.14"/>
    </reaction>
</comment>
<dbReference type="GO" id="GO:0004589">
    <property type="term" value="F:dihydroorotate dehydrogenase (NAD+) activity"/>
    <property type="evidence" value="ECO:0007669"/>
    <property type="project" value="UniProtKB-EC"/>
</dbReference>
<evidence type="ECO:0000256" key="8">
    <source>
        <dbReference type="ARBA" id="ARBA00022975"/>
    </source>
</evidence>